<dbReference type="InParanoid" id="G3N770"/>
<feature type="domain" description="Sema" evidence="8">
    <location>
        <begin position="16"/>
        <end position="457"/>
    </location>
</feature>
<evidence type="ECO:0000256" key="1">
    <source>
        <dbReference type="ARBA" id="ARBA00004370"/>
    </source>
</evidence>
<keyword evidence="2 7" id="KW-0472">Membrane</keyword>
<evidence type="ECO:0000313" key="9">
    <source>
        <dbReference type="Ensembl" id="ENSGACP00000001146.2"/>
    </source>
</evidence>
<dbReference type="GO" id="GO:0007411">
    <property type="term" value="P:axon guidance"/>
    <property type="evidence" value="ECO:0007669"/>
    <property type="project" value="TreeGrafter"/>
</dbReference>
<evidence type="ECO:0000259" key="8">
    <source>
        <dbReference type="PROSITE" id="PS51004"/>
    </source>
</evidence>
<dbReference type="STRING" id="69293.ENSGACP00000001146"/>
<dbReference type="PANTHER" id="PTHR11036">
    <property type="entry name" value="SEMAPHORIN"/>
    <property type="match status" value="1"/>
</dbReference>
<dbReference type="Pfam" id="PF01437">
    <property type="entry name" value="PSI"/>
    <property type="match status" value="1"/>
</dbReference>
<dbReference type="GO" id="GO:0071526">
    <property type="term" value="P:semaphorin-plexin signaling pathway"/>
    <property type="evidence" value="ECO:0007669"/>
    <property type="project" value="TreeGrafter"/>
</dbReference>
<keyword evidence="7" id="KW-1133">Transmembrane helix</keyword>
<dbReference type="GO" id="GO:0001755">
    <property type="term" value="P:neural crest cell migration"/>
    <property type="evidence" value="ECO:0007669"/>
    <property type="project" value="TreeGrafter"/>
</dbReference>
<evidence type="ECO:0000256" key="2">
    <source>
        <dbReference type="ARBA" id="ARBA00023136"/>
    </source>
</evidence>
<comment type="caution">
    <text evidence="5">Lacks conserved residue(s) required for the propagation of feature annotation.</text>
</comment>
<dbReference type="PANTHER" id="PTHR11036:SF145">
    <property type="entry name" value="SEMAPHORIN-4A ISOFORM X1-RELATED"/>
    <property type="match status" value="1"/>
</dbReference>
<dbReference type="InterPro" id="IPR015943">
    <property type="entry name" value="WD40/YVTN_repeat-like_dom_sf"/>
</dbReference>
<reference evidence="9" key="3">
    <citation type="submission" date="2025-09" db="UniProtKB">
        <authorList>
            <consortium name="Ensembl"/>
        </authorList>
    </citation>
    <scope>IDENTIFICATION</scope>
</reference>
<dbReference type="SMART" id="SM00423">
    <property type="entry name" value="PSI"/>
    <property type="match status" value="1"/>
</dbReference>
<keyword evidence="7" id="KW-0812">Transmembrane</keyword>
<dbReference type="Pfam" id="PF01403">
    <property type="entry name" value="Sema"/>
    <property type="match status" value="1"/>
</dbReference>
<dbReference type="AlphaFoldDB" id="G3N770"/>
<dbReference type="InterPro" id="IPR016201">
    <property type="entry name" value="PSI"/>
</dbReference>
<evidence type="ECO:0000256" key="4">
    <source>
        <dbReference type="ARBA" id="ARBA00023180"/>
    </source>
</evidence>
<dbReference type="GO" id="GO:0030335">
    <property type="term" value="P:positive regulation of cell migration"/>
    <property type="evidence" value="ECO:0007669"/>
    <property type="project" value="TreeGrafter"/>
</dbReference>
<feature type="transmembrane region" description="Helical" evidence="7">
    <location>
        <begin position="671"/>
        <end position="691"/>
    </location>
</feature>
<dbReference type="Gene3D" id="2.130.10.10">
    <property type="entry name" value="YVTN repeat-like/Quinoprotein amine dehydrogenase"/>
    <property type="match status" value="1"/>
</dbReference>
<dbReference type="InterPro" id="IPR001627">
    <property type="entry name" value="Semap_dom"/>
</dbReference>
<comment type="subcellular location">
    <subcellularLocation>
        <location evidence="1">Membrane</location>
    </subcellularLocation>
</comment>
<dbReference type="GO" id="GO:0045499">
    <property type="term" value="F:chemorepellent activity"/>
    <property type="evidence" value="ECO:0007669"/>
    <property type="project" value="TreeGrafter"/>
</dbReference>
<dbReference type="InterPro" id="IPR027231">
    <property type="entry name" value="Semaphorin"/>
</dbReference>
<evidence type="ECO:0000256" key="3">
    <source>
        <dbReference type="ARBA" id="ARBA00023157"/>
    </source>
</evidence>
<keyword evidence="3" id="KW-1015">Disulfide bond</keyword>
<organism evidence="9 10">
    <name type="scientific">Gasterosteus aculeatus aculeatus</name>
    <name type="common">three-spined stickleback</name>
    <dbReference type="NCBI Taxonomy" id="481459"/>
    <lineage>
        <taxon>Eukaryota</taxon>
        <taxon>Metazoa</taxon>
        <taxon>Chordata</taxon>
        <taxon>Craniata</taxon>
        <taxon>Vertebrata</taxon>
        <taxon>Euteleostomi</taxon>
        <taxon>Actinopterygii</taxon>
        <taxon>Neopterygii</taxon>
        <taxon>Teleostei</taxon>
        <taxon>Neoteleostei</taxon>
        <taxon>Acanthomorphata</taxon>
        <taxon>Eupercaria</taxon>
        <taxon>Perciformes</taxon>
        <taxon>Cottioidei</taxon>
        <taxon>Gasterosteales</taxon>
        <taxon>Gasterosteidae</taxon>
        <taxon>Gasterosteus</taxon>
    </lineage>
</organism>
<evidence type="ECO:0000256" key="5">
    <source>
        <dbReference type="PROSITE-ProRule" id="PRU00352"/>
    </source>
</evidence>
<keyword evidence="4" id="KW-0325">Glycoprotein</keyword>
<dbReference type="GeneTree" id="ENSGT00940000154870"/>
<evidence type="ECO:0000256" key="6">
    <source>
        <dbReference type="SAM" id="MobiDB-lite"/>
    </source>
</evidence>
<dbReference type="Bgee" id="ENSGACG00000000885">
    <property type="expression patterns" value="Expressed in head kidney and 13 other cell types or tissues"/>
</dbReference>
<protein>
    <recommendedName>
        <fullName evidence="8">Sema domain-containing protein</fullName>
    </recommendedName>
</protein>
<dbReference type="InterPro" id="IPR002165">
    <property type="entry name" value="Plexin_repeat"/>
</dbReference>
<dbReference type="Gene3D" id="3.30.1680.10">
    <property type="entry name" value="ligand-binding face of the semaphorins, domain 2"/>
    <property type="match status" value="1"/>
</dbReference>
<evidence type="ECO:0000313" key="10">
    <source>
        <dbReference type="Proteomes" id="UP000007635"/>
    </source>
</evidence>
<name>G3N770_GASAC</name>
<dbReference type="GO" id="GO:0030215">
    <property type="term" value="F:semaphorin receptor binding"/>
    <property type="evidence" value="ECO:0007669"/>
    <property type="project" value="InterPro"/>
</dbReference>
<dbReference type="Proteomes" id="UP000007635">
    <property type="component" value="Chromosome XX"/>
</dbReference>
<dbReference type="SUPFAM" id="SSF103575">
    <property type="entry name" value="Plexin repeat"/>
    <property type="match status" value="1"/>
</dbReference>
<proteinExistence type="predicted"/>
<dbReference type="InterPro" id="IPR036352">
    <property type="entry name" value="Semap_dom_sf"/>
</dbReference>
<keyword evidence="10" id="KW-1185">Reference proteome</keyword>
<sequence>CVNNKPQSVSACVTILTAVSFSAASSPDRKCVCPLSSSAPPDVHNATTLLLSDDSSTLYVGARDAVLSLDVSRSDVIRLKEKVSRSQSAETPIMLCFIYKVDCPNFVSVLQQMNSTHLYVCGSFAFSPHDAFIVPRGRCPHSPEQRNTAISIDGELFTATTTDFRGVKPQISRHFSKDGRQEVSQDSSVGLLEEPTFVGSSHDPSGEKLYFFFSEVGKEFNFLEELQVARVAQVCKGDIGGQRTLQNKWTSFAKAPLLCQLPRQLPFNVLQDVFTLRPPEGADASDTLLYAVFTSQWSSSPESAVCVFKLPDIRAAFTGSYRTFITGTRQLNHMPEKHWYLGRCGLNNASDLELSQVKKSFLTSSSVRGDPIAASSEQRYSRVAAMRTQAADGKIYTLLFLLTESGFLHKVALLDKGAQVIEEIEVFTPPQLVKSLVISSKGVVFVGTSEGVTSVPVARCSIYATCAQCVLARDPLCGWSRAGAVCTGLEGHRQDLYVKRLKTHGEVRGNPLLSAVRLRCVKPSNMATLTWTSSRFQVLPENLFITSADGGLSFIAIADTFGSYSCVAREAGYEEVVASYEVRQNDPDDHGQVILTTEEPKISAPRTSGYVEADQAEEAELLFTTDLKRLTPSGPTDNSLILAVTAARNAQPGGEAPKQAWVGGRSYHGELVVVSTLLATCVLVLALAGLWEWRRRSGGLQESPLVGPGEGGGTNGWREGVPSLSGPEK</sequence>
<dbReference type="Ensembl" id="ENSGACT00000001146.2">
    <property type="protein sequence ID" value="ENSGACP00000001146.2"/>
    <property type="gene ID" value="ENSGACG00000000885.2"/>
</dbReference>
<reference evidence="9 10" key="1">
    <citation type="journal article" date="2021" name="G3 (Bethesda)">
        <title>Improved contiguity of the threespine stickleback genome using long-read sequencing.</title>
        <authorList>
            <person name="Nath S."/>
            <person name="Shaw D.E."/>
            <person name="White M.A."/>
        </authorList>
    </citation>
    <scope>NUCLEOTIDE SEQUENCE [LARGE SCALE GENOMIC DNA]</scope>
    <source>
        <strain evidence="9 10">Lake Benthic</strain>
    </source>
</reference>
<dbReference type="GO" id="GO:0005886">
    <property type="term" value="C:plasma membrane"/>
    <property type="evidence" value="ECO:0007669"/>
    <property type="project" value="TreeGrafter"/>
</dbReference>
<dbReference type="SMART" id="SM00630">
    <property type="entry name" value="Sema"/>
    <property type="match status" value="1"/>
</dbReference>
<accession>G3N770</accession>
<dbReference type="SUPFAM" id="SSF101912">
    <property type="entry name" value="Sema domain"/>
    <property type="match status" value="1"/>
</dbReference>
<feature type="region of interest" description="Disordered" evidence="6">
    <location>
        <begin position="701"/>
        <end position="729"/>
    </location>
</feature>
<dbReference type="PROSITE" id="PS51004">
    <property type="entry name" value="SEMA"/>
    <property type="match status" value="1"/>
</dbReference>
<evidence type="ECO:0000256" key="7">
    <source>
        <dbReference type="SAM" id="Phobius"/>
    </source>
</evidence>
<reference evidence="9" key="2">
    <citation type="submission" date="2025-08" db="UniProtKB">
        <authorList>
            <consortium name="Ensembl"/>
        </authorList>
    </citation>
    <scope>IDENTIFICATION</scope>
</reference>